<evidence type="ECO:0000256" key="2">
    <source>
        <dbReference type="ARBA" id="ARBA00022927"/>
    </source>
</evidence>
<keyword evidence="2" id="KW-0653">Protein transport</keyword>
<dbReference type="InterPro" id="IPR011115">
    <property type="entry name" value="SecA_DEAD"/>
</dbReference>
<protein>
    <submittedName>
        <fullName evidence="7">Uncharacterized protein</fullName>
    </submittedName>
</protein>
<accession>W5NKJ9</accession>
<evidence type="ECO:0000259" key="6">
    <source>
        <dbReference type="PROSITE" id="PS51196"/>
    </source>
</evidence>
<dbReference type="GeneTree" id="ENSGT00600000085660"/>
<evidence type="ECO:0000313" key="7">
    <source>
        <dbReference type="Ensembl" id="ENSLOCP00000021158.1"/>
    </source>
</evidence>
<dbReference type="EMBL" id="AHAT01037869">
    <property type="status" value="NOT_ANNOTATED_CDS"/>
    <property type="molecule type" value="Genomic_DNA"/>
</dbReference>
<dbReference type="FunFam" id="3.40.50.300:FF:003501">
    <property type="entry name" value="Si:dkey-187j14.7"/>
    <property type="match status" value="1"/>
</dbReference>
<dbReference type="STRING" id="7918.ENSLOCP00000021158"/>
<dbReference type="Pfam" id="PF07517">
    <property type="entry name" value="SecA_DEAD"/>
    <property type="match status" value="1"/>
</dbReference>
<dbReference type="InterPro" id="IPR014001">
    <property type="entry name" value="Helicase_ATP-bd"/>
</dbReference>
<feature type="domain" description="Helicase ATP-binding" evidence="4">
    <location>
        <begin position="162"/>
        <end position="307"/>
    </location>
</feature>
<keyword evidence="3" id="KW-0811">Translocation</keyword>
<dbReference type="HOGENOM" id="CLU_011231_0_0_1"/>
<evidence type="ECO:0000256" key="1">
    <source>
        <dbReference type="ARBA" id="ARBA00022490"/>
    </source>
</evidence>
<dbReference type="InterPro" id="IPR000185">
    <property type="entry name" value="SecA"/>
</dbReference>
<dbReference type="PROSITE" id="PS51192">
    <property type="entry name" value="HELICASE_ATP_BIND_1"/>
    <property type="match status" value="1"/>
</dbReference>
<dbReference type="InterPro" id="IPR027417">
    <property type="entry name" value="P-loop_NTPase"/>
</dbReference>
<dbReference type="Ensembl" id="ENSLOCT00000021194.1">
    <property type="protein sequence ID" value="ENSLOCP00000021158.1"/>
    <property type="gene ID" value="ENSLOCG00000017121.1"/>
</dbReference>
<dbReference type="OMA" id="WITEICK"/>
<feature type="domain" description="Helicase C-terminal" evidence="5">
    <location>
        <begin position="630"/>
        <end position="806"/>
    </location>
</feature>
<dbReference type="SUPFAM" id="SSF81767">
    <property type="entry name" value="Pre-protein crosslinking domain of SecA"/>
    <property type="match status" value="1"/>
</dbReference>
<evidence type="ECO:0000313" key="8">
    <source>
        <dbReference type="Proteomes" id="UP000018468"/>
    </source>
</evidence>
<name>W5NKJ9_LEPOC</name>
<dbReference type="InterPro" id="IPR001650">
    <property type="entry name" value="Helicase_C-like"/>
</dbReference>
<proteinExistence type="predicted"/>
<keyword evidence="8" id="KW-1185">Reference proteome</keyword>
<dbReference type="PANTHER" id="PTHR30612:SF0">
    <property type="entry name" value="CHLOROPLAST PROTEIN-TRANSPORTING ATPASE"/>
    <property type="match status" value="1"/>
</dbReference>
<dbReference type="Bgee" id="ENSLOCG00000017121">
    <property type="expression patterns" value="Expressed in intestine and 5 other cell types or tissues"/>
</dbReference>
<evidence type="ECO:0000259" key="5">
    <source>
        <dbReference type="PROSITE" id="PS51194"/>
    </source>
</evidence>
<evidence type="ECO:0000256" key="3">
    <source>
        <dbReference type="ARBA" id="ARBA00023010"/>
    </source>
</evidence>
<dbReference type="PROSITE" id="PS51196">
    <property type="entry name" value="SECA_MOTOR_DEAD"/>
    <property type="match status" value="1"/>
</dbReference>
<dbReference type="SMART" id="SM00957">
    <property type="entry name" value="SecA_DEAD"/>
    <property type="match status" value="1"/>
</dbReference>
<dbReference type="PANTHER" id="PTHR30612">
    <property type="entry name" value="SECA INNER MEMBRANE COMPONENT OF SEC PROTEIN SECRETION SYSTEM"/>
    <property type="match status" value="1"/>
</dbReference>
<dbReference type="FunFam" id="3.40.50.300:FF:003215">
    <property type="entry name" value="Si:dkey-187j14.8"/>
    <property type="match status" value="1"/>
</dbReference>
<reference evidence="8" key="1">
    <citation type="submission" date="2011-12" db="EMBL/GenBank/DDBJ databases">
        <title>The Draft Genome of Lepisosteus oculatus.</title>
        <authorList>
            <consortium name="The Broad Institute Genome Assembly &amp; Analysis Group"/>
            <consortium name="Computational R&amp;D Group"/>
            <consortium name="and Sequencing Platform"/>
            <person name="Di Palma F."/>
            <person name="Alfoldi J."/>
            <person name="Johnson J."/>
            <person name="Berlin A."/>
            <person name="Gnerre S."/>
            <person name="Jaffe D."/>
            <person name="MacCallum I."/>
            <person name="Young S."/>
            <person name="Walker B.J."/>
            <person name="Lander E.S."/>
            <person name="Lindblad-Toh K."/>
        </authorList>
    </citation>
    <scope>NUCLEOTIDE SEQUENCE [LARGE SCALE GENOMIC DNA]</scope>
</reference>
<dbReference type="SUPFAM" id="SSF52540">
    <property type="entry name" value="P-loop containing nucleoside triphosphate hydrolases"/>
    <property type="match status" value="2"/>
</dbReference>
<dbReference type="GO" id="GO:0006605">
    <property type="term" value="P:protein targeting"/>
    <property type="evidence" value="ECO:0007669"/>
    <property type="project" value="InterPro"/>
</dbReference>
<organism evidence="7 8">
    <name type="scientific">Lepisosteus oculatus</name>
    <name type="common">Spotted gar</name>
    <dbReference type="NCBI Taxonomy" id="7918"/>
    <lineage>
        <taxon>Eukaryota</taxon>
        <taxon>Metazoa</taxon>
        <taxon>Chordata</taxon>
        <taxon>Craniata</taxon>
        <taxon>Vertebrata</taxon>
        <taxon>Euteleostomi</taxon>
        <taxon>Actinopterygii</taxon>
        <taxon>Neopterygii</taxon>
        <taxon>Holostei</taxon>
        <taxon>Semionotiformes</taxon>
        <taxon>Lepisosteidae</taxon>
        <taxon>Lepisosteus</taxon>
    </lineage>
</organism>
<dbReference type="FunFam" id="3.40.50.300:FF:004034">
    <property type="entry name" value="AGAP011982-PA"/>
    <property type="match status" value="1"/>
</dbReference>
<dbReference type="Proteomes" id="UP000018468">
    <property type="component" value="Linkage group LG8"/>
</dbReference>
<evidence type="ECO:0000259" key="4">
    <source>
        <dbReference type="PROSITE" id="PS51192"/>
    </source>
</evidence>
<dbReference type="InterPro" id="IPR014018">
    <property type="entry name" value="SecA_motor_DEAD"/>
</dbReference>
<keyword evidence="1" id="KW-0963">Cytoplasm</keyword>
<dbReference type="InterPro" id="IPR036670">
    <property type="entry name" value="SecA_X-link_sf"/>
</dbReference>
<dbReference type="GO" id="GO:0006886">
    <property type="term" value="P:intracellular protein transport"/>
    <property type="evidence" value="ECO:0007669"/>
    <property type="project" value="InterPro"/>
</dbReference>
<keyword evidence="2" id="KW-0813">Transport</keyword>
<dbReference type="Gene3D" id="3.40.50.300">
    <property type="entry name" value="P-loop containing nucleotide triphosphate hydrolases"/>
    <property type="match status" value="2"/>
</dbReference>
<dbReference type="AlphaFoldDB" id="W5NKJ9"/>
<dbReference type="GO" id="GO:0005524">
    <property type="term" value="F:ATP binding"/>
    <property type="evidence" value="ECO:0000318"/>
    <property type="project" value="GO_Central"/>
</dbReference>
<dbReference type="InParanoid" id="W5NKJ9"/>
<reference evidence="7" key="3">
    <citation type="submission" date="2025-09" db="UniProtKB">
        <authorList>
            <consortium name="Ensembl"/>
        </authorList>
    </citation>
    <scope>IDENTIFICATION</scope>
</reference>
<dbReference type="eggNOG" id="ENOG502QS7I">
    <property type="taxonomic scope" value="Eukaryota"/>
</dbReference>
<dbReference type="PROSITE" id="PS51194">
    <property type="entry name" value="HELICASE_CTER"/>
    <property type="match status" value="1"/>
</dbReference>
<dbReference type="GO" id="GO:0017038">
    <property type="term" value="P:protein import"/>
    <property type="evidence" value="ECO:0007669"/>
    <property type="project" value="InterPro"/>
</dbReference>
<dbReference type="Gene3D" id="3.90.1440.10">
    <property type="entry name" value="SecA, preprotein cross-linking domain"/>
    <property type="match status" value="1"/>
</dbReference>
<feature type="domain" description="SecA family profile" evidence="6">
    <location>
        <begin position="66"/>
        <end position="790"/>
    </location>
</feature>
<dbReference type="GO" id="GO:0016020">
    <property type="term" value="C:membrane"/>
    <property type="evidence" value="ECO:0007669"/>
    <property type="project" value="InterPro"/>
</dbReference>
<reference evidence="7" key="2">
    <citation type="submission" date="2025-08" db="UniProtKB">
        <authorList>
            <consortium name="Ensembl"/>
        </authorList>
    </citation>
    <scope>IDENTIFICATION</scope>
</reference>
<sequence length="1015" mass="115123">ELSNACKELLCQILFNKLWTPVEIVFFIRGALHLPQEQMESVLHTVQTYGFDMLTAFLALKNEEPVEVLQQSAKLEEDKDLETVLNEMRANHYPEETLSIIEDVLRKVRDELPKFKFVDLDDEMIKEVLTKVLIGLCIGVQDCSSYFPRTTQLAALLMFLLSGRSPDTPGCLLEIGTGEGKSCILAMFATIQAIRGTKVDIVTSSPVLARRDQQEWSKLFKMFGLCSSVVPPPNLNSCKDAKKRDESVREAYDKNIVYGTVGNFAADVLKQEFEKTRTRGDRGYDLVIVDEVDYMTLDNGVQVTFLSHEASGLRHLEQVLAGLWSMICTFQPVEVEETGEILWARIQLFHEAAFAAVMGSEGKENFSPIDILKPALQLGFFTEEDVIMSKIGVAEQRDLLTVFEEVLESTLAFQCYSLTHGKAVRYGEHNPNREANVRMLLLENGRACELVPQQQIINTTVPNLNSRIKYTDNIKNPDQIPKDTIVLPLFLRDYVKKRLAVFVENGLRAITMTQDREYMIHQYQAIIPVDFKASGVLEKNKRWGDGLQQFLEMKHQLAVTPLSNVTNYLSNFHYFQKYLTGKGIFGVTGTLGGEADVEFLEHHYKARSYVIPAHRRKKVVELPAVQVSGGQDQWIQTICERVRTVTGRGQVALVICEDVRTAEELQQKMTAPGACVQSQVIMYTISGKHKVEKNKFKGGKVIIATNLGGRGTDIKVNKEVNRRGGLCVFLTHFPGSRRVEKQVFGRTARKGNPGMVQMVLNREALAPAYRGQPIEAMRRLREDYEVRRIADMENDELLEIRMRAELFTCFCEKLLKDLKYFEGPVEKFDYLPALNALKESWALWLLLHEQKINQHLDVGVLSMLQHTAEHLLRGSSTNFYDHIKQAVSRMDLHSRKKSHDYGALSCWQRAIEAEGAYRAVSLYNQAYITINMQKDGYKGKAIDLLNEAKKAVDIYVLETTNTVASCNISCAAKFKPHRTGGTNFQGQMEARLSLMKNWKEYITKATEKLKSLQES</sequence>